<keyword evidence="7" id="KW-0067">ATP-binding</keyword>
<dbReference type="Proteomes" id="UP000334019">
    <property type="component" value="Chromosome"/>
</dbReference>
<evidence type="ECO:0000256" key="1">
    <source>
        <dbReference type="ARBA" id="ARBA00005790"/>
    </source>
</evidence>
<dbReference type="PROSITE" id="PS50052">
    <property type="entry name" value="GUANYLATE_KINASE_2"/>
    <property type="match status" value="1"/>
</dbReference>
<evidence type="ECO:0000256" key="7">
    <source>
        <dbReference type="ARBA" id="ARBA00022840"/>
    </source>
</evidence>
<evidence type="ECO:0000256" key="4">
    <source>
        <dbReference type="ARBA" id="ARBA00022679"/>
    </source>
</evidence>
<dbReference type="Gene3D" id="3.40.50.300">
    <property type="entry name" value="P-loop containing nucleotide triphosphate hydrolases"/>
    <property type="match status" value="1"/>
</dbReference>
<evidence type="ECO:0000313" key="10">
    <source>
        <dbReference type="EMBL" id="QGG95185.1"/>
    </source>
</evidence>
<dbReference type="NCBIfam" id="TIGR03263">
    <property type="entry name" value="guanyl_kin"/>
    <property type="match status" value="1"/>
</dbReference>
<evidence type="ECO:0000259" key="9">
    <source>
        <dbReference type="PROSITE" id="PS50052"/>
    </source>
</evidence>
<dbReference type="Gene3D" id="3.30.63.10">
    <property type="entry name" value="Guanylate Kinase phosphate binding domain"/>
    <property type="match status" value="1"/>
</dbReference>
<evidence type="ECO:0000256" key="3">
    <source>
        <dbReference type="ARBA" id="ARBA00016296"/>
    </source>
</evidence>
<dbReference type="EC" id="2.7.4.8" evidence="2"/>
<accession>A0A5Q2RPP7</accession>
<keyword evidence="4 10" id="KW-0808">Transferase</keyword>
<evidence type="ECO:0000313" key="11">
    <source>
        <dbReference type="Proteomes" id="UP000334019"/>
    </source>
</evidence>
<dbReference type="InterPro" id="IPR017665">
    <property type="entry name" value="Guanylate_kinase"/>
</dbReference>
<dbReference type="CDD" id="cd00071">
    <property type="entry name" value="GMPK"/>
    <property type="match status" value="1"/>
</dbReference>
<dbReference type="PANTHER" id="PTHR23117">
    <property type="entry name" value="GUANYLATE KINASE-RELATED"/>
    <property type="match status" value="1"/>
</dbReference>
<keyword evidence="6 10" id="KW-0418">Kinase</keyword>
<name>A0A5Q2RPP7_9ACTN</name>
<dbReference type="GO" id="GO:0004385">
    <property type="term" value="F:GMP kinase activity"/>
    <property type="evidence" value="ECO:0007669"/>
    <property type="project" value="UniProtKB-EC"/>
</dbReference>
<organism evidence="10 11">
    <name type="scientific">Actinomarinicola tropica</name>
    <dbReference type="NCBI Taxonomy" id="2789776"/>
    <lineage>
        <taxon>Bacteria</taxon>
        <taxon>Bacillati</taxon>
        <taxon>Actinomycetota</taxon>
        <taxon>Acidimicrobiia</taxon>
        <taxon>Acidimicrobiales</taxon>
        <taxon>Iamiaceae</taxon>
        <taxon>Actinomarinicola</taxon>
    </lineage>
</organism>
<dbReference type="InterPro" id="IPR027417">
    <property type="entry name" value="P-loop_NTPase"/>
</dbReference>
<keyword evidence="11" id="KW-1185">Reference proteome</keyword>
<dbReference type="SUPFAM" id="SSF52540">
    <property type="entry name" value="P-loop containing nucleoside triphosphate hydrolases"/>
    <property type="match status" value="1"/>
</dbReference>
<evidence type="ECO:0000256" key="6">
    <source>
        <dbReference type="ARBA" id="ARBA00022777"/>
    </source>
</evidence>
<reference evidence="10 11" key="1">
    <citation type="submission" date="2019-11" db="EMBL/GenBank/DDBJ databases">
        <authorList>
            <person name="He Y."/>
        </authorList>
    </citation>
    <scope>NUCLEOTIDE SEQUENCE [LARGE SCALE GENOMIC DNA]</scope>
    <source>
        <strain evidence="10 11">SCSIO 58843</strain>
    </source>
</reference>
<dbReference type="SMART" id="SM00072">
    <property type="entry name" value="GuKc"/>
    <property type="match status" value="1"/>
</dbReference>
<dbReference type="GO" id="GO:0005524">
    <property type="term" value="F:ATP binding"/>
    <property type="evidence" value="ECO:0007669"/>
    <property type="project" value="UniProtKB-KW"/>
</dbReference>
<feature type="domain" description="Guanylate kinase-like" evidence="9">
    <location>
        <begin position="1"/>
        <end position="173"/>
    </location>
</feature>
<evidence type="ECO:0000256" key="5">
    <source>
        <dbReference type="ARBA" id="ARBA00022741"/>
    </source>
</evidence>
<comment type="similarity">
    <text evidence="1">Belongs to the guanylate kinase family.</text>
</comment>
<dbReference type="Pfam" id="PF00625">
    <property type="entry name" value="Guanylate_kin"/>
    <property type="match status" value="1"/>
</dbReference>
<dbReference type="KEGG" id="atq:GH723_08780"/>
<protein>
    <recommendedName>
        <fullName evidence="3">Guanylate kinase</fullName>
        <ecNumber evidence="2">2.7.4.8</ecNumber>
    </recommendedName>
    <alternativeName>
        <fullName evidence="8">GMP kinase</fullName>
    </alternativeName>
</protein>
<evidence type="ECO:0000256" key="8">
    <source>
        <dbReference type="ARBA" id="ARBA00030128"/>
    </source>
</evidence>
<dbReference type="InterPro" id="IPR008145">
    <property type="entry name" value="GK/Ca_channel_bsu"/>
</dbReference>
<keyword evidence="5" id="KW-0547">Nucleotide-binding</keyword>
<dbReference type="PANTHER" id="PTHR23117:SF13">
    <property type="entry name" value="GUANYLATE KINASE"/>
    <property type="match status" value="1"/>
</dbReference>
<dbReference type="EMBL" id="CP045851">
    <property type="protein sequence ID" value="QGG95185.1"/>
    <property type="molecule type" value="Genomic_DNA"/>
</dbReference>
<evidence type="ECO:0000256" key="2">
    <source>
        <dbReference type="ARBA" id="ARBA00012961"/>
    </source>
</evidence>
<dbReference type="AlphaFoldDB" id="A0A5Q2RPP7"/>
<gene>
    <name evidence="10" type="ORF">GH723_08780</name>
</gene>
<dbReference type="FunFam" id="3.30.63.10:FF:000002">
    <property type="entry name" value="Guanylate kinase 1"/>
    <property type="match status" value="1"/>
</dbReference>
<dbReference type="InterPro" id="IPR008144">
    <property type="entry name" value="Guanylate_kin-like_dom"/>
</dbReference>
<dbReference type="GO" id="GO:0005829">
    <property type="term" value="C:cytosol"/>
    <property type="evidence" value="ECO:0007669"/>
    <property type="project" value="TreeGrafter"/>
</dbReference>
<proteinExistence type="inferred from homology"/>
<sequence>MIIVISGPGGVGKGTVVRELVARDPRLWLSRSWTTRERRPGEAEDAYHFVSREEFERHAEADGFLEWAEFIGNLYGTPVPDAPDGHDVVLEIDVQGAAQVAERHPDALLLFMEAPSVEEQTARLRARGDTEEQVARRVAAAAAETSQGRELGARFVVNDELEATIAQLLSLVEAERRRRVEGGC</sequence>